<dbReference type="AlphaFoldDB" id="A0A401V4T9"/>
<comment type="cofactor">
    <cofactor evidence="1">
        <name>Mg(2+)</name>
        <dbReference type="ChEBI" id="CHEBI:18420"/>
    </cofactor>
</comment>
<dbReference type="EMBL" id="BHYL01000368">
    <property type="protein sequence ID" value="GCD21891.1"/>
    <property type="molecule type" value="Genomic_DNA"/>
</dbReference>
<dbReference type="Proteomes" id="UP000288246">
    <property type="component" value="Unassembled WGS sequence"/>
</dbReference>
<protein>
    <recommendedName>
        <fullName evidence="4">Nudix hydrolase domain-containing protein</fullName>
    </recommendedName>
</protein>
<dbReference type="PANTHER" id="PTHR43046">
    <property type="entry name" value="GDP-MANNOSE MANNOSYL HYDROLASE"/>
    <property type="match status" value="1"/>
</dbReference>
<name>A0A401V4T9_9CELL</name>
<reference evidence="5 6" key="1">
    <citation type="submission" date="2018-11" db="EMBL/GenBank/DDBJ databases">
        <title>Draft genome sequence of Cellulomonas takizawaensis strain TKZ-21.</title>
        <authorList>
            <person name="Yamamura H."/>
            <person name="Hayashi T."/>
            <person name="Hamada M."/>
            <person name="Serisawa Y."/>
            <person name="Matsuyama K."/>
            <person name="Nakagawa Y."/>
            <person name="Otoguro M."/>
            <person name="Yanagida F."/>
            <person name="Hayakawa M."/>
        </authorList>
    </citation>
    <scope>NUCLEOTIDE SEQUENCE [LARGE SCALE GENOMIC DNA]</scope>
    <source>
        <strain evidence="5 6">TKZ-21</strain>
    </source>
</reference>
<keyword evidence="6" id="KW-1185">Reference proteome</keyword>
<dbReference type="GO" id="GO:0016787">
    <property type="term" value="F:hydrolase activity"/>
    <property type="evidence" value="ECO:0007669"/>
    <property type="project" value="UniProtKB-KW"/>
</dbReference>
<dbReference type="SUPFAM" id="SSF55811">
    <property type="entry name" value="Nudix"/>
    <property type="match status" value="1"/>
</dbReference>
<dbReference type="InterPro" id="IPR000086">
    <property type="entry name" value="NUDIX_hydrolase_dom"/>
</dbReference>
<dbReference type="PROSITE" id="PS00893">
    <property type="entry name" value="NUDIX_BOX"/>
    <property type="match status" value="1"/>
</dbReference>
<evidence type="ECO:0000259" key="4">
    <source>
        <dbReference type="PROSITE" id="PS51462"/>
    </source>
</evidence>
<proteinExistence type="predicted"/>
<dbReference type="PANTHER" id="PTHR43046:SF2">
    <property type="entry name" value="8-OXO-DGTP DIPHOSPHATASE-RELATED"/>
    <property type="match status" value="1"/>
</dbReference>
<comment type="caution">
    <text evidence="5">The sequence shown here is derived from an EMBL/GenBank/DDBJ whole genome shotgun (WGS) entry which is preliminary data.</text>
</comment>
<evidence type="ECO:0000256" key="1">
    <source>
        <dbReference type="ARBA" id="ARBA00001946"/>
    </source>
</evidence>
<dbReference type="CDD" id="cd18877">
    <property type="entry name" value="NUDIX_Hydrolase"/>
    <property type="match status" value="1"/>
</dbReference>
<feature type="domain" description="Nudix hydrolase" evidence="4">
    <location>
        <begin position="55"/>
        <end position="189"/>
    </location>
</feature>
<feature type="compositionally biased region" description="Low complexity" evidence="3">
    <location>
        <begin position="23"/>
        <end position="33"/>
    </location>
</feature>
<organism evidence="5 6">
    <name type="scientific">Cellulomonas algicola</name>
    <dbReference type="NCBI Taxonomy" id="2071633"/>
    <lineage>
        <taxon>Bacteria</taxon>
        <taxon>Bacillati</taxon>
        <taxon>Actinomycetota</taxon>
        <taxon>Actinomycetes</taxon>
        <taxon>Micrococcales</taxon>
        <taxon>Cellulomonadaceae</taxon>
        <taxon>Cellulomonas</taxon>
    </lineage>
</organism>
<sequence length="206" mass="21084">MTDAGPGATAVPRAPGNGTGGAPVPSSPVVPSDVPHHRTAGDGWVECACGRRHWGRFGAAGLLLARRDASGVPVAVVLQHRAPWSDQGGTWGLPGGALAPDEDAVTGALREAAEEAGIDPSDVRPTGTSVLRHPDWSYTTVLADEIHPAEPTATDAESVEVRWVPVDEVADLPLLAAFGDAWPDLRRRLGAGPDTADALPGGAPTA</sequence>
<keyword evidence="2" id="KW-0378">Hydrolase</keyword>
<evidence type="ECO:0000313" key="6">
    <source>
        <dbReference type="Proteomes" id="UP000288246"/>
    </source>
</evidence>
<dbReference type="Pfam" id="PF00293">
    <property type="entry name" value="NUDIX"/>
    <property type="match status" value="1"/>
</dbReference>
<dbReference type="InterPro" id="IPR020084">
    <property type="entry name" value="NUDIX_hydrolase_CS"/>
</dbReference>
<feature type="region of interest" description="Disordered" evidence="3">
    <location>
        <begin position="1"/>
        <end position="37"/>
    </location>
</feature>
<evidence type="ECO:0000313" key="5">
    <source>
        <dbReference type="EMBL" id="GCD21891.1"/>
    </source>
</evidence>
<accession>A0A401V4T9</accession>
<dbReference type="PROSITE" id="PS51462">
    <property type="entry name" value="NUDIX"/>
    <property type="match status" value="1"/>
</dbReference>
<evidence type="ECO:0000256" key="2">
    <source>
        <dbReference type="ARBA" id="ARBA00022801"/>
    </source>
</evidence>
<dbReference type="InterPro" id="IPR015797">
    <property type="entry name" value="NUDIX_hydrolase-like_dom_sf"/>
</dbReference>
<gene>
    <name evidence="5" type="ORF">CTKZ_34530</name>
</gene>
<evidence type="ECO:0000256" key="3">
    <source>
        <dbReference type="SAM" id="MobiDB-lite"/>
    </source>
</evidence>
<dbReference type="Gene3D" id="3.90.79.10">
    <property type="entry name" value="Nucleoside Triphosphate Pyrophosphohydrolase"/>
    <property type="match status" value="1"/>
</dbReference>